<reference evidence="2" key="1">
    <citation type="submission" date="2016-10" db="EMBL/GenBank/DDBJ databases">
        <authorList>
            <person name="Varghese N."/>
            <person name="Submissions S."/>
        </authorList>
    </citation>
    <scope>NUCLEOTIDE SEQUENCE [LARGE SCALE GENOMIC DNA]</scope>
    <source>
        <strain evidence="2">DSM 21857</strain>
    </source>
</reference>
<keyword evidence="2" id="KW-1185">Reference proteome</keyword>
<dbReference type="OrthoDB" id="7354890at2"/>
<proteinExistence type="predicted"/>
<dbReference type="AlphaFoldDB" id="A0A1I3IAI6"/>
<organism evidence="1 2">
    <name type="scientific">Aquamicrobium aerolatum DSM 21857</name>
    <dbReference type="NCBI Taxonomy" id="1121003"/>
    <lineage>
        <taxon>Bacteria</taxon>
        <taxon>Pseudomonadati</taxon>
        <taxon>Pseudomonadota</taxon>
        <taxon>Alphaproteobacteria</taxon>
        <taxon>Hyphomicrobiales</taxon>
        <taxon>Phyllobacteriaceae</taxon>
        <taxon>Aerobium</taxon>
    </lineage>
</organism>
<dbReference type="STRING" id="1121003.SAMN03080618_00485"/>
<sequence>MFDVFMKDLNEHGGGVRAYDAVVRAARARVAGEPDNAAALLMISYAAQHFVDAYDDQPLTADEAAEEFQLFSTLLTSLDKAYAGGASAEEKLAVLNAAAAKLVDPS</sequence>
<accession>A0A1I3IAI6</accession>
<dbReference type="Proteomes" id="UP000242763">
    <property type="component" value="Unassembled WGS sequence"/>
</dbReference>
<protein>
    <submittedName>
        <fullName evidence="1">Uncharacterized protein</fullName>
    </submittedName>
</protein>
<evidence type="ECO:0000313" key="2">
    <source>
        <dbReference type="Proteomes" id="UP000242763"/>
    </source>
</evidence>
<dbReference type="EMBL" id="FORF01000002">
    <property type="protein sequence ID" value="SFI45014.1"/>
    <property type="molecule type" value="Genomic_DNA"/>
</dbReference>
<dbReference type="RefSeq" id="WP_091518142.1">
    <property type="nucleotide sequence ID" value="NZ_FORF01000002.1"/>
</dbReference>
<evidence type="ECO:0000313" key="1">
    <source>
        <dbReference type="EMBL" id="SFI45014.1"/>
    </source>
</evidence>
<gene>
    <name evidence="1" type="ORF">SAMN03080618_00485</name>
</gene>
<name>A0A1I3IAI6_9HYPH</name>